<sequence length="56" mass="5949">MAKKLLASALLALSGLVFADEGVSIDQAWIRLLPAELPAGGYFVLDNHTDHTITLA</sequence>
<accession>A4BV42</accession>
<reference evidence="2 3" key="1">
    <citation type="submission" date="2006-02" db="EMBL/GenBank/DDBJ databases">
        <authorList>
            <person name="Waterbury J."/>
            <person name="Ferriera S."/>
            <person name="Johnson J."/>
            <person name="Kravitz S."/>
            <person name="Halpern A."/>
            <person name="Remington K."/>
            <person name="Beeson K."/>
            <person name="Tran B."/>
            <person name="Rogers Y.-H."/>
            <person name="Friedman R."/>
            <person name="Venter J.C."/>
        </authorList>
    </citation>
    <scope>NUCLEOTIDE SEQUENCE [LARGE SCALE GENOMIC DNA]</scope>
    <source>
        <strain evidence="2 3">Nb-231</strain>
    </source>
</reference>
<proteinExistence type="predicted"/>
<dbReference type="AlphaFoldDB" id="A4BV42"/>
<dbReference type="InterPro" id="IPR036182">
    <property type="entry name" value="PCuAC_sf"/>
</dbReference>
<feature type="non-terminal residue" evidence="2">
    <location>
        <position position="56"/>
    </location>
</feature>
<dbReference type="Proteomes" id="UP000003374">
    <property type="component" value="Unassembled WGS sequence"/>
</dbReference>
<comment type="caution">
    <text evidence="2">The sequence shown here is derived from an EMBL/GenBank/DDBJ whole genome shotgun (WGS) entry which is preliminary data.</text>
</comment>
<keyword evidence="1" id="KW-0732">Signal</keyword>
<gene>
    <name evidence="2" type="ORF">NB231_14081</name>
</gene>
<evidence type="ECO:0000256" key="1">
    <source>
        <dbReference type="SAM" id="SignalP"/>
    </source>
</evidence>
<protein>
    <submittedName>
        <fullName evidence="2">Uncharacterized protein</fullName>
    </submittedName>
</protein>
<feature type="signal peptide" evidence="1">
    <location>
        <begin position="1"/>
        <end position="19"/>
    </location>
</feature>
<organism evidence="2 3">
    <name type="scientific">Nitrococcus mobilis Nb-231</name>
    <dbReference type="NCBI Taxonomy" id="314278"/>
    <lineage>
        <taxon>Bacteria</taxon>
        <taxon>Pseudomonadati</taxon>
        <taxon>Pseudomonadota</taxon>
        <taxon>Gammaproteobacteria</taxon>
        <taxon>Chromatiales</taxon>
        <taxon>Ectothiorhodospiraceae</taxon>
        <taxon>Nitrococcus</taxon>
    </lineage>
</organism>
<keyword evidence="3" id="KW-1185">Reference proteome</keyword>
<dbReference type="SUPFAM" id="SSF110087">
    <property type="entry name" value="DR1885-like metal-binding protein"/>
    <property type="match status" value="1"/>
</dbReference>
<feature type="chain" id="PRO_5002665411" evidence="1">
    <location>
        <begin position="20"/>
        <end position="56"/>
    </location>
</feature>
<evidence type="ECO:0000313" key="2">
    <source>
        <dbReference type="EMBL" id="EAR20463.1"/>
    </source>
</evidence>
<name>A4BV42_9GAMM</name>
<dbReference type="HOGENOM" id="CLU_3018962_0_0_6"/>
<evidence type="ECO:0000313" key="3">
    <source>
        <dbReference type="Proteomes" id="UP000003374"/>
    </source>
</evidence>
<dbReference type="EMBL" id="AAOF01000022">
    <property type="protein sequence ID" value="EAR20463.1"/>
    <property type="molecule type" value="Genomic_DNA"/>
</dbReference>